<dbReference type="SUPFAM" id="SSF51261">
    <property type="entry name" value="Duplicated hybrid motif"/>
    <property type="match status" value="1"/>
</dbReference>
<dbReference type="PANTHER" id="PTHR21666">
    <property type="entry name" value="PEPTIDASE-RELATED"/>
    <property type="match status" value="1"/>
</dbReference>
<keyword evidence="5" id="KW-1185">Reference proteome</keyword>
<keyword evidence="1" id="KW-0732">Signal</keyword>
<proteinExistence type="predicted"/>
<sequence>MLVALVFAGTASADPASDKDRIDQELAEAEATLEGATDAAREAGVALAAVEAKLPGAQDRVNTTRGLVAAARILADVAASDADVARADYDKAVDDYAAAVAQVQGARDELGDLVTLSYQGAGLMLINGVINASDPFEAAERMYYVERLADRQRTAIDQVVRHRQDARNAENTADVARQSAQDAEIAAGEALEAAQVEADEAELAETELNELLETQTNALQIAEAEKEESLTRYEDIKAESERITKALQDAADNSGGGNNSNAGSGDGTLLMPVAGWKSSDFGDRYDPYYQVWQLHAGVDFAADGGTPIYAAEAGEVVYSGWNGGYGNYTCIYHGGRLSTCYAHQTSISVSYGQWVERGQRIGTVGTTGASTGNHLHFEVRLDGNPVQPLEWLPGCLC</sequence>
<evidence type="ECO:0000259" key="3">
    <source>
        <dbReference type="Pfam" id="PF01551"/>
    </source>
</evidence>
<evidence type="ECO:0000313" key="4">
    <source>
        <dbReference type="EMBL" id="TQL75740.1"/>
    </source>
</evidence>
<feature type="domain" description="M23ase beta-sheet core" evidence="3">
    <location>
        <begin position="294"/>
        <end position="388"/>
    </location>
</feature>
<dbReference type="CDD" id="cd12797">
    <property type="entry name" value="M23_peptidase"/>
    <property type="match status" value="1"/>
</dbReference>
<dbReference type="PANTHER" id="PTHR21666:SF289">
    <property type="entry name" value="L-ALA--D-GLU ENDOPEPTIDASE"/>
    <property type="match status" value="1"/>
</dbReference>
<dbReference type="InterPro" id="IPR050570">
    <property type="entry name" value="Cell_wall_metabolism_enzyme"/>
</dbReference>
<dbReference type="InterPro" id="IPR016047">
    <property type="entry name" value="M23ase_b-sheet_dom"/>
</dbReference>
<keyword evidence="2" id="KW-0175">Coiled coil</keyword>
<dbReference type="InterPro" id="IPR011055">
    <property type="entry name" value="Dup_hybrid_motif"/>
</dbReference>
<gene>
    <name evidence="4" type="ORF">FB566_1253</name>
</gene>
<protein>
    <submittedName>
        <fullName evidence="4">Murein DD-endopeptidase MepM/ murein hydrolase activator NlpD</fullName>
    </submittedName>
</protein>
<dbReference type="AlphaFoldDB" id="A0A543AT26"/>
<comment type="caution">
    <text evidence="4">The sequence shown here is derived from an EMBL/GenBank/DDBJ whole genome shotgun (WGS) entry which is preliminary data.</text>
</comment>
<evidence type="ECO:0000256" key="2">
    <source>
        <dbReference type="SAM" id="Coils"/>
    </source>
</evidence>
<evidence type="ECO:0000256" key="1">
    <source>
        <dbReference type="ARBA" id="ARBA00022729"/>
    </source>
</evidence>
<name>A0A543AT26_9ACTN</name>
<evidence type="ECO:0000313" key="5">
    <source>
        <dbReference type="Proteomes" id="UP000317043"/>
    </source>
</evidence>
<accession>A0A543AT26</accession>
<dbReference type="InParanoid" id="A0A543AT26"/>
<feature type="coiled-coil region" evidence="2">
    <location>
        <begin position="166"/>
        <end position="253"/>
    </location>
</feature>
<organism evidence="4 5">
    <name type="scientific">Stackebrandtia endophytica</name>
    <dbReference type="NCBI Taxonomy" id="1496996"/>
    <lineage>
        <taxon>Bacteria</taxon>
        <taxon>Bacillati</taxon>
        <taxon>Actinomycetota</taxon>
        <taxon>Actinomycetes</taxon>
        <taxon>Glycomycetales</taxon>
        <taxon>Glycomycetaceae</taxon>
        <taxon>Stackebrandtia</taxon>
    </lineage>
</organism>
<dbReference type="Proteomes" id="UP000317043">
    <property type="component" value="Unassembled WGS sequence"/>
</dbReference>
<dbReference type="Gene3D" id="2.70.70.10">
    <property type="entry name" value="Glucose Permease (Domain IIA)"/>
    <property type="match status" value="1"/>
</dbReference>
<dbReference type="Pfam" id="PF01551">
    <property type="entry name" value="Peptidase_M23"/>
    <property type="match status" value="1"/>
</dbReference>
<keyword evidence="4" id="KW-0378">Hydrolase</keyword>
<dbReference type="GO" id="GO:0004222">
    <property type="term" value="F:metalloendopeptidase activity"/>
    <property type="evidence" value="ECO:0007669"/>
    <property type="project" value="TreeGrafter"/>
</dbReference>
<reference evidence="4 5" key="1">
    <citation type="submission" date="2019-06" db="EMBL/GenBank/DDBJ databases">
        <title>Sequencing the genomes of 1000 actinobacteria strains.</title>
        <authorList>
            <person name="Klenk H.-P."/>
        </authorList>
    </citation>
    <scope>NUCLEOTIDE SEQUENCE [LARGE SCALE GENOMIC DNA]</scope>
    <source>
        <strain evidence="4 5">DSM 45928</strain>
    </source>
</reference>
<dbReference type="EMBL" id="VFOW01000001">
    <property type="protein sequence ID" value="TQL75740.1"/>
    <property type="molecule type" value="Genomic_DNA"/>
</dbReference>